<accession>A0A2D6YHQ4</accession>
<dbReference type="InterPro" id="IPR017896">
    <property type="entry name" value="4Fe4S_Fe-S-bd"/>
</dbReference>
<dbReference type="PROSITE" id="PS51257">
    <property type="entry name" value="PROKAR_LIPOPROTEIN"/>
    <property type="match status" value="1"/>
</dbReference>
<dbReference type="Gene3D" id="3.30.2070.10">
    <property type="entry name" value="Formate dehydrogenase/DMSO reductase"/>
    <property type="match status" value="1"/>
</dbReference>
<keyword evidence="3" id="KW-0732">Signal</keyword>
<name>A0A2D6YHQ4_9DELT</name>
<dbReference type="InterPro" id="IPR006311">
    <property type="entry name" value="TAT_signal"/>
</dbReference>
<proteinExistence type="inferred from homology"/>
<dbReference type="InterPro" id="IPR006963">
    <property type="entry name" value="Mopterin_OxRdtase_4Fe-4S_dom"/>
</dbReference>
<keyword evidence="5" id="KW-0408">Iron</keyword>
<dbReference type="AlphaFoldDB" id="A0A2D6YHQ4"/>
<evidence type="ECO:0000256" key="4">
    <source>
        <dbReference type="ARBA" id="ARBA00023002"/>
    </source>
</evidence>
<reference evidence="10" key="1">
    <citation type="submission" date="2017-09" db="EMBL/GenBank/DDBJ databases">
        <title>The Reconstruction of 2,631 Draft Metagenome-Assembled Genomes from the Global Oceans.</title>
        <authorList>
            <person name="Tully B.J."/>
            <person name="Graham E.D."/>
            <person name="Heidelberg J.F."/>
        </authorList>
    </citation>
    <scope>NUCLEOTIDE SEQUENCE [LARGE SCALE GENOMIC DNA]</scope>
</reference>
<keyword evidence="6" id="KW-0411">Iron-sulfur</keyword>
<dbReference type="GO" id="GO:0043546">
    <property type="term" value="F:molybdopterin cofactor binding"/>
    <property type="evidence" value="ECO:0007669"/>
    <property type="project" value="InterPro"/>
</dbReference>
<comment type="similarity">
    <text evidence="1">Belongs to the prokaryotic molybdopterin-containing oxidoreductase family.</text>
</comment>
<gene>
    <name evidence="9" type="ORF">CMN54_04500</name>
</gene>
<dbReference type="Pfam" id="PF04879">
    <property type="entry name" value="Molybdop_Fe4S4"/>
    <property type="match status" value="1"/>
</dbReference>
<dbReference type="GO" id="GO:0046872">
    <property type="term" value="F:metal ion binding"/>
    <property type="evidence" value="ECO:0007669"/>
    <property type="project" value="UniProtKB-KW"/>
</dbReference>
<dbReference type="InterPro" id="IPR006656">
    <property type="entry name" value="Mopterin_OxRdtase"/>
</dbReference>
<dbReference type="PANTHER" id="PTHR43742:SF6">
    <property type="entry name" value="OXIDOREDUCTASE YYAE-RELATED"/>
    <property type="match status" value="1"/>
</dbReference>
<dbReference type="GO" id="GO:0016491">
    <property type="term" value="F:oxidoreductase activity"/>
    <property type="evidence" value="ECO:0007669"/>
    <property type="project" value="UniProtKB-KW"/>
</dbReference>
<evidence type="ECO:0000259" key="8">
    <source>
        <dbReference type="PROSITE" id="PS51669"/>
    </source>
</evidence>
<dbReference type="InterPro" id="IPR006657">
    <property type="entry name" value="MoPterin_dinucl-bd_dom"/>
</dbReference>
<evidence type="ECO:0000256" key="5">
    <source>
        <dbReference type="ARBA" id="ARBA00023004"/>
    </source>
</evidence>
<dbReference type="InterPro" id="IPR009010">
    <property type="entry name" value="Asp_de-COase-like_dom_sf"/>
</dbReference>
<feature type="domain" description="4Fe-4S ferredoxin-type" evidence="7">
    <location>
        <begin position="743"/>
        <end position="773"/>
    </location>
</feature>
<dbReference type="PROSITE" id="PS51379">
    <property type="entry name" value="4FE4S_FER_2"/>
    <property type="match status" value="1"/>
</dbReference>
<evidence type="ECO:0000256" key="2">
    <source>
        <dbReference type="ARBA" id="ARBA00022723"/>
    </source>
</evidence>
<protein>
    <submittedName>
        <fullName evidence="9">Oxidoreductase</fullName>
    </submittedName>
</protein>
<dbReference type="Gene3D" id="3.40.50.740">
    <property type="match status" value="1"/>
</dbReference>
<dbReference type="Pfam" id="PF00384">
    <property type="entry name" value="Molybdopterin"/>
    <property type="match status" value="1"/>
</dbReference>
<evidence type="ECO:0000313" key="9">
    <source>
        <dbReference type="EMBL" id="MAH62706.1"/>
    </source>
</evidence>
<dbReference type="SUPFAM" id="SSF53706">
    <property type="entry name" value="Formate dehydrogenase/DMSO reductase, domains 1-3"/>
    <property type="match status" value="1"/>
</dbReference>
<dbReference type="Proteomes" id="UP000226525">
    <property type="component" value="Unassembled WGS sequence"/>
</dbReference>
<dbReference type="Gene3D" id="3.40.228.10">
    <property type="entry name" value="Dimethylsulfoxide Reductase, domain 2"/>
    <property type="match status" value="1"/>
</dbReference>
<dbReference type="Gene3D" id="2.20.25.90">
    <property type="entry name" value="ADC-like domains"/>
    <property type="match status" value="1"/>
</dbReference>
<dbReference type="EMBL" id="NZEX01000047">
    <property type="protein sequence ID" value="MAH62706.1"/>
    <property type="molecule type" value="Genomic_DNA"/>
</dbReference>
<dbReference type="SMART" id="SM00926">
    <property type="entry name" value="Molybdop_Fe4S4"/>
    <property type="match status" value="1"/>
</dbReference>
<evidence type="ECO:0000256" key="6">
    <source>
        <dbReference type="ARBA" id="ARBA00023014"/>
    </source>
</evidence>
<dbReference type="Gene3D" id="2.40.40.20">
    <property type="match status" value="1"/>
</dbReference>
<feature type="domain" description="4Fe-4S Mo/W bis-MGD-type" evidence="8">
    <location>
        <begin position="50"/>
        <end position="107"/>
    </location>
</feature>
<dbReference type="SUPFAM" id="SSF54862">
    <property type="entry name" value="4Fe-4S ferredoxins"/>
    <property type="match status" value="1"/>
</dbReference>
<dbReference type="CDD" id="cd10551">
    <property type="entry name" value="PsrB"/>
    <property type="match status" value="1"/>
</dbReference>
<dbReference type="Gene3D" id="3.30.70.20">
    <property type="match status" value="2"/>
</dbReference>
<dbReference type="PROSITE" id="PS51318">
    <property type="entry name" value="TAT"/>
    <property type="match status" value="1"/>
</dbReference>
<evidence type="ECO:0000313" key="10">
    <source>
        <dbReference type="Proteomes" id="UP000226525"/>
    </source>
</evidence>
<keyword evidence="2" id="KW-0479">Metal-binding</keyword>
<dbReference type="PANTHER" id="PTHR43742">
    <property type="entry name" value="TRIMETHYLAMINE-N-OXIDE REDUCTASE"/>
    <property type="match status" value="1"/>
</dbReference>
<dbReference type="GO" id="GO:0051539">
    <property type="term" value="F:4 iron, 4 sulfur cluster binding"/>
    <property type="evidence" value="ECO:0007669"/>
    <property type="project" value="UniProtKB-KW"/>
</dbReference>
<sequence>MRKGLSRRNLFKFMAVGGTTAVAAGCEQKPEKIIPALVPPVEFEYMPNTGYQYMTTCRECDSGACGMMITAREYRAQKAEGNPNHPLNQGALCALGQASLQTLYNPERHAQPRSGSEVISWEDAQSEFVSLLQQSAGQIVYLGRPTVGSEGAFVDNWLNEVGGGKRIAFSLISRAAEQRACEIAFGRSDLPDYAFENAKLLVNFGADFIETWGHPVQNGRRFADMHAYSDGKKNRCIHIGPHQSLSGARADEWLPANSGTEAMIALAMAHVIHQRDPRYDFLDDYLSPYSPELVASDTGISVDKIKSLAEEFHQNSSLAIAGGAWNNSEQATATQVAVFTLNAVANNLGKTLRFYESEQASEDTSHSQILQLLSDLNAGKIKLLIVDDSNPIHTLPKSLGFDQAMKKAKVVAISAGKNETNQRADLVIPALTAYESWGDANPRPGIFSIQQPVMAPVNVFDARAREDVLIAVAKQINPQAFTEINNYRDYIYELWAQVHQNRYFGPFENFWIETLENGGIFEAPRWSNAVDLQNKVDSVAFQTPLLGGSGLALIPAPSIFHLDGRGANKPWLQETPHPISQIVWDSWVEIHPDTAKKLGIADRSVVELSNSQGSLQATVYLSYTIHRDAVAIPIGQGHTASGIVADGFGVNVLDLIPAKTDAHTGNLALISTKVDVIPTTIKSYTVNLDGNPRQLGRDIAAATTVAALTSEKEDHGGHHRPKEIVEFYPDRSETAGYYKPYRWGMVIDLDRCNGCSACVVACYAENNIPVVGKERAAVGREMSWLRMERYLEGYQDETETRFAPIMCQQCSNAGCEPVCPVYATYHNPEGLNAMIYNRCVGTRYCSNNCIYKARRYNWFDYEFPAPLDQQLNSGITTRAVGVMEKCNFCVHRLTEAKYAARDLGRDVQDGEAVTACQQTCANKAITFGNLADPNSKVSQLAKRKPDVLADPDKENRDRQYEIFPEMNYKPAVTYLRKVNHQEVAGLYGNEHGSAH</sequence>
<evidence type="ECO:0000256" key="1">
    <source>
        <dbReference type="ARBA" id="ARBA00010312"/>
    </source>
</evidence>
<dbReference type="InterPro" id="IPR050612">
    <property type="entry name" value="Prok_Mopterin_Oxidored"/>
</dbReference>
<organism evidence="9 10">
    <name type="scientific">SAR324 cluster bacterium</name>
    <dbReference type="NCBI Taxonomy" id="2024889"/>
    <lineage>
        <taxon>Bacteria</taxon>
        <taxon>Deltaproteobacteria</taxon>
        <taxon>SAR324 cluster</taxon>
    </lineage>
</organism>
<dbReference type="SUPFAM" id="SSF50692">
    <property type="entry name" value="ADC-like"/>
    <property type="match status" value="1"/>
</dbReference>
<dbReference type="Pfam" id="PF01568">
    <property type="entry name" value="Molydop_binding"/>
    <property type="match status" value="1"/>
</dbReference>
<evidence type="ECO:0000256" key="3">
    <source>
        <dbReference type="ARBA" id="ARBA00022729"/>
    </source>
</evidence>
<evidence type="ECO:0000259" key="7">
    <source>
        <dbReference type="PROSITE" id="PS51379"/>
    </source>
</evidence>
<comment type="caution">
    <text evidence="9">The sequence shown here is derived from an EMBL/GenBank/DDBJ whole genome shotgun (WGS) entry which is preliminary data.</text>
</comment>
<keyword evidence="4" id="KW-0560">Oxidoreductase</keyword>
<dbReference type="PROSITE" id="PS51669">
    <property type="entry name" value="4FE4S_MOW_BIS_MGD"/>
    <property type="match status" value="1"/>
</dbReference>